<keyword evidence="6" id="KW-0812">Transmembrane</keyword>
<dbReference type="InterPro" id="IPR003666">
    <property type="entry name" value="PSI_PsaF"/>
</dbReference>
<dbReference type="GO" id="GO:0015979">
    <property type="term" value="P:photosynthesis"/>
    <property type="evidence" value="ECO:0007669"/>
    <property type="project" value="UniProtKB-UniRule"/>
</dbReference>
<proteinExistence type="inferred from homology"/>
<evidence type="ECO:0000256" key="6">
    <source>
        <dbReference type="RuleBase" id="RU368107"/>
    </source>
</evidence>
<evidence type="ECO:0000256" key="5">
    <source>
        <dbReference type="ARBA" id="ARBA00033433"/>
    </source>
</evidence>
<evidence type="ECO:0000256" key="1">
    <source>
        <dbReference type="ARBA" id="ARBA00008386"/>
    </source>
</evidence>
<dbReference type="Gene3D" id="1.10.8.110">
    <property type="entry name" value="Photosystem I PsaF, reaction centre subunit III"/>
    <property type="match status" value="1"/>
</dbReference>
<comment type="similarity">
    <text evidence="1 6">Belongs to the PsaF family.</text>
</comment>
<comment type="subcellular location">
    <subcellularLocation>
        <location evidence="6">Cellular thylakoid membrane</location>
    </subcellularLocation>
</comment>
<dbReference type="PANTHER" id="PTHR34939">
    <property type="entry name" value="PHOTOSYSTEM I REACTION CENTER SUBUNIT III, CHLOROPLASTIC"/>
    <property type="match status" value="1"/>
</dbReference>
<keyword evidence="4 6" id="KW-0603">Photosystem I</keyword>
<gene>
    <name evidence="7" type="ORF">QQ91_004120</name>
</gene>
<reference evidence="7" key="2">
    <citation type="journal article" date="2015" name="Genome Announc.">
        <title>Draft Genome Sequence of Filamentous Marine Cyanobacterium Lyngbya confervoides Strain BDU141951.</title>
        <authorList>
            <person name="Chandrababunaidu M.M."/>
            <person name="Sen D."/>
            <person name="Tripathy S."/>
        </authorList>
    </citation>
    <scope>NUCLEOTIDE SEQUENCE</scope>
    <source>
        <strain evidence="7">BDU141951</strain>
    </source>
</reference>
<dbReference type="InterPro" id="IPR036577">
    <property type="entry name" value="PSI_PsaF_sf"/>
</dbReference>
<keyword evidence="6" id="KW-0472">Membrane</keyword>
<evidence type="ECO:0000256" key="3">
    <source>
        <dbReference type="ARBA" id="ARBA00022531"/>
    </source>
</evidence>
<dbReference type="GO" id="GO:0031676">
    <property type="term" value="C:plasma membrane-derived thylakoid membrane"/>
    <property type="evidence" value="ECO:0007669"/>
    <property type="project" value="UniProtKB-SubCell"/>
</dbReference>
<evidence type="ECO:0000256" key="4">
    <source>
        <dbReference type="ARBA" id="ARBA00022836"/>
    </source>
</evidence>
<protein>
    <recommendedName>
        <fullName evidence="2 6">Photosystem I reaction center subunit III</fullName>
    </recommendedName>
    <alternativeName>
        <fullName evidence="5 6">PSI-F</fullName>
    </alternativeName>
</protein>
<sequence length="166" mass="17909">MRRLFALALVISLWFGFAMPASASIAGDNVSGLTPCGENAAFQQRAANATTDQAKARFEFYGNSSLLCGEDGLPHLIVDGDLAHLGEFIIPSLLFLYIAGWIGWVGRAYLIAVRDEKSPEEKEIIIDVPLAVKCSISGFAWPLAAVKDMLSGAMFAKDDEITVSPR</sequence>
<dbReference type="Pfam" id="PF02507">
    <property type="entry name" value="PSI_PsaF"/>
    <property type="match status" value="1"/>
</dbReference>
<evidence type="ECO:0000313" key="7">
    <source>
        <dbReference type="EMBL" id="NEV66299.1"/>
    </source>
</evidence>
<keyword evidence="6" id="KW-0793">Thylakoid</keyword>
<name>A0A0C1Y3C0_9CYAN</name>
<accession>A0A0C1Y3C0</accession>
<comment type="caution">
    <text evidence="7">The sequence shown here is derived from an EMBL/GenBank/DDBJ whole genome shotgun (WGS) entry which is preliminary data.</text>
</comment>
<feature type="transmembrane region" description="Helical" evidence="6">
    <location>
        <begin position="88"/>
        <end position="112"/>
    </location>
</feature>
<reference evidence="7" key="3">
    <citation type="submission" date="2020-02" db="EMBL/GenBank/DDBJ databases">
        <authorList>
            <person name="Sarangi A.N."/>
            <person name="Ghosh S."/>
            <person name="Mukherjee M."/>
            <person name="Tripathy S."/>
        </authorList>
    </citation>
    <scope>NUCLEOTIDE SEQUENCE</scope>
    <source>
        <strain evidence="7">BDU141951</strain>
    </source>
</reference>
<comment type="function">
    <text evidence="6">Participates in efficiency of electron transfer from plastocyanin to P700 (or cytochrome c553 in algae and cyanobacteria). This plastocyanin-docking protein contributes to the specific association of plastocyanin to PSI.</text>
</comment>
<keyword evidence="6" id="KW-0732">Signal</keyword>
<reference evidence="7" key="1">
    <citation type="submission" date="2014-11" db="EMBL/GenBank/DDBJ databases">
        <authorList>
            <person name="Malar M.C."/>
            <person name="Sen D."/>
            <person name="Tripathy S."/>
        </authorList>
    </citation>
    <scope>NUCLEOTIDE SEQUENCE</scope>
    <source>
        <strain evidence="7">BDU141951</strain>
    </source>
</reference>
<dbReference type="AlphaFoldDB" id="A0A0C1Y3C0"/>
<dbReference type="EMBL" id="JTHE02000003">
    <property type="protein sequence ID" value="NEV66299.1"/>
    <property type="molecule type" value="Genomic_DNA"/>
</dbReference>
<dbReference type="SUPFAM" id="SSF81536">
    <property type="entry name" value="Subunit III of photosystem I reaction centre, PsaF"/>
    <property type="match status" value="1"/>
</dbReference>
<dbReference type="PANTHER" id="PTHR34939:SF1">
    <property type="entry name" value="PHOTOSYSTEM I REACTION CENTER SUBUNIT III, CHLOROPLASTIC"/>
    <property type="match status" value="1"/>
</dbReference>
<organism evidence="7">
    <name type="scientific">Lyngbya confervoides BDU141951</name>
    <dbReference type="NCBI Taxonomy" id="1574623"/>
    <lineage>
        <taxon>Bacteria</taxon>
        <taxon>Bacillati</taxon>
        <taxon>Cyanobacteriota</taxon>
        <taxon>Cyanophyceae</taxon>
        <taxon>Oscillatoriophycideae</taxon>
        <taxon>Oscillatoriales</taxon>
        <taxon>Microcoleaceae</taxon>
        <taxon>Lyngbya</taxon>
    </lineage>
</organism>
<dbReference type="GO" id="GO:0009538">
    <property type="term" value="C:photosystem I reaction center"/>
    <property type="evidence" value="ECO:0007669"/>
    <property type="project" value="UniProtKB-UniRule"/>
</dbReference>
<evidence type="ECO:0000256" key="2">
    <source>
        <dbReference type="ARBA" id="ARBA00016492"/>
    </source>
</evidence>
<keyword evidence="3 6" id="KW-0602">Photosynthesis</keyword>
<keyword evidence="6" id="KW-1133">Transmembrane helix</keyword>
<dbReference type="FunFam" id="1.10.8.110:FF:000001">
    <property type="entry name" value="Photosystem I reaction center subunit III"/>
    <property type="match status" value="1"/>
</dbReference>